<protein>
    <recommendedName>
        <fullName evidence="1">diguanylate cyclase</fullName>
        <ecNumber evidence="1">2.7.7.65</ecNumber>
    </recommendedName>
</protein>
<dbReference type="Proteomes" id="UP001569428">
    <property type="component" value="Unassembled WGS sequence"/>
</dbReference>
<dbReference type="InterPro" id="IPR029787">
    <property type="entry name" value="Nucleotide_cyclase"/>
</dbReference>
<evidence type="ECO:0000256" key="1">
    <source>
        <dbReference type="ARBA" id="ARBA00012528"/>
    </source>
</evidence>
<dbReference type="Pfam" id="PF00990">
    <property type="entry name" value="GGDEF"/>
    <property type="match status" value="1"/>
</dbReference>
<organism evidence="5 6">
    <name type="scientific">Microbulbifer epialgicus</name>
    <dbReference type="NCBI Taxonomy" id="393907"/>
    <lineage>
        <taxon>Bacteria</taxon>
        <taxon>Pseudomonadati</taxon>
        <taxon>Pseudomonadota</taxon>
        <taxon>Gammaproteobacteria</taxon>
        <taxon>Cellvibrionales</taxon>
        <taxon>Microbulbiferaceae</taxon>
        <taxon>Microbulbifer</taxon>
    </lineage>
</organism>
<keyword evidence="3" id="KW-0472">Membrane</keyword>
<comment type="catalytic activity">
    <reaction evidence="2">
        <text>2 GTP = 3',3'-c-di-GMP + 2 diphosphate</text>
        <dbReference type="Rhea" id="RHEA:24898"/>
        <dbReference type="ChEBI" id="CHEBI:33019"/>
        <dbReference type="ChEBI" id="CHEBI:37565"/>
        <dbReference type="ChEBI" id="CHEBI:58805"/>
        <dbReference type="EC" id="2.7.7.65"/>
    </reaction>
</comment>
<dbReference type="InterPro" id="IPR000160">
    <property type="entry name" value="GGDEF_dom"/>
</dbReference>
<dbReference type="PANTHER" id="PTHR45138:SF9">
    <property type="entry name" value="DIGUANYLATE CYCLASE DGCM-RELATED"/>
    <property type="match status" value="1"/>
</dbReference>
<evidence type="ECO:0000256" key="2">
    <source>
        <dbReference type="ARBA" id="ARBA00034247"/>
    </source>
</evidence>
<feature type="transmembrane region" description="Helical" evidence="3">
    <location>
        <begin position="20"/>
        <end position="36"/>
    </location>
</feature>
<feature type="transmembrane region" description="Helical" evidence="3">
    <location>
        <begin position="43"/>
        <end position="61"/>
    </location>
</feature>
<dbReference type="GO" id="GO:0052621">
    <property type="term" value="F:diguanylate cyclase activity"/>
    <property type="evidence" value="ECO:0007669"/>
    <property type="project" value="UniProtKB-EC"/>
</dbReference>
<dbReference type="InterPro" id="IPR043128">
    <property type="entry name" value="Rev_trsase/Diguanyl_cyclase"/>
</dbReference>
<evidence type="ECO:0000259" key="4">
    <source>
        <dbReference type="PROSITE" id="PS50887"/>
    </source>
</evidence>
<dbReference type="EMBL" id="JBGMEK010000019">
    <property type="protein sequence ID" value="MFA0811386.1"/>
    <property type="molecule type" value="Genomic_DNA"/>
</dbReference>
<dbReference type="RefSeq" id="WP_371838949.1">
    <property type="nucleotide sequence ID" value="NZ_JBGMEK010000019.1"/>
</dbReference>
<evidence type="ECO:0000313" key="6">
    <source>
        <dbReference type="Proteomes" id="UP001569428"/>
    </source>
</evidence>
<dbReference type="CDD" id="cd01949">
    <property type="entry name" value="GGDEF"/>
    <property type="match status" value="1"/>
</dbReference>
<sequence>MLPLAQYLPWFDLTPLYNAQLPFLLLGAALLLSFFYRSSWVALAALLLLVFLGIDRLGLLIGREQDLPLYMGLIAINLMLFICCRDRSVLSFFGMAWLLALTSQGVGLLGLQEYYGALSQKFSLPHLPDWLPVYAGASPPLPLMMCMAASFGAFLLLGLYPGPTAMGLFSCTVLVLYGVWSELPMVVLASTAGFLLIASLLGTSYELAFRDELTGVRSRRAFRYQMLTPSRHYCIAMIDIDYFKKLNDRFGHQVGDQVLRMVASQIARCSRGSVFRYGGEEFALVIPGRDRAAAERELESMREKIATYPMRLRSAGRVGDRRVLGLKFRSGQLIKVTVSIGLAQRGKQLKKPESVLKAADQALYKAKRNGRNCLCVHS</sequence>
<keyword evidence="5" id="KW-0808">Transferase</keyword>
<dbReference type="InterPro" id="IPR050469">
    <property type="entry name" value="Diguanylate_Cyclase"/>
</dbReference>
<comment type="caution">
    <text evidence="5">The sequence shown here is derived from an EMBL/GenBank/DDBJ whole genome shotgun (WGS) entry which is preliminary data.</text>
</comment>
<reference evidence="5 6" key="1">
    <citation type="submission" date="2024-08" db="EMBL/GenBank/DDBJ databases">
        <authorList>
            <person name="Ishaq N."/>
        </authorList>
    </citation>
    <scope>NUCLEOTIDE SEQUENCE [LARGE SCALE GENOMIC DNA]</scope>
    <source>
        <strain evidence="5 6">DSM 18651</strain>
    </source>
</reference>
<evidence type="ECO:0000256" key="3">
    <source>
        <dbReference type="SAM" id="Phobius"/>
    </source>
</evidence>
<keyword evidence="5" id="KW-0548">Nucleotidyltransferase</keyword>
<name>A0ABV4NZP9_9GAMM</name>
<feature type="transmembrane region" description="Helical" evidence="3">
    <location>
        <begin position="131"/>
        <end position="157"/>
    </location>
</feature>
<proteinExistence type="predicted"/>
<evidence type="ECO:0000313" key="5">
    <source>
        <dbReference type="EMBL" id="MFA0811386.1"/>
    </source>
</evidence>
<feature type="transmembrane region" description="Helical" evidence="3">
    <location>
        <begin position="90"/>
        <end position="111"/>
    </location>
</feature>
<feature type="transmembrane region" description="Helical" evidence="3">
    <location>
        <begin position="164"/>
        <end position="180"/>
    </location>
</feature>
<dbReference type="SMART" id="SM00267">
    <property type="entry name" value="GGDEF"/>
    <property type="match status" value="1"/>
</dbReference>
<keyword evidence="3" id="KW-1133">Transmembrane helix</keyword>
<feature type="transmembrane region" description="Helical" evidence="3">
    <location>
        <begin position="67"/>
        <end position="83"/>
    </location>
</feature>
<dbReference type="PANTHER" id="PTHR45138">
    <property type="entry name" value="REGULATORY COMPONENTS OF SENSORY TRANSDUCTION SYSTEM"/>
    <property type="match status" value="1"/>
</dbReference>
<dbReference type="SUPFAM" id="SSF55073">
    <property type="entry name" value="Nucleotide cyclase"/>
    <property type="match status" value="1"/>
</dbReference>
<dbReference type="PROSITE" id="PS50887">
    <property type="entry name" value="GGDEF"/>
    <property type="match status" value="1"/>
</dbReference>
<dbReference type="NCBIfam" id="TIGR00254">
    <property type="entry name" value="GGDEF"/>
    <property type="match status" value="1"/>
</dbReference>
<feature type="domain" description="GGDEF" evidence="4">
    <location>
        <begin position="231"/>
        <end position="378"/>
    </location>
</feature>
<keyword evidence="3" id="KW-0812">Transmembrane</keyword>
<keyword evidence="6" id="KW-1185">Reference proteome</keyword>
<gene>
    <name evidence="5" type="ORF">ACCI49_10700</name>
</gene>
<dbReference type="Gene3D" id="3.30.70.270">
    <property type="match status" value="1"/>
</dbReference>
<accession>A0ABV4NZP9</accession>
<feature type="transmembrane region" description="Helical" evidence="3">
    <location>
        <begin position="186"/>
        <end position="209"/>
    </location>
</feature>
<dbReference type="EC" id="2.7.7.65" evidence="1"/>